<dbReference type="Proteomes" id="UP000263273">
    <property type="component" value="Unassembled WGS sequence"/>
</dbReference>
<dbReference type="AlphaFoldDB" id="A0A354YT30"/>
<comment type="caution">
    <text evidence="1">The sequence shown here is derived from an EMBL/GenBank/DDBJ whole genome shotgun (WGS) entry which is preliminary data.</text>
</comment>
<protein>
    <submittedName>
        <fullName evidence="1">Glycosyl transferase</fullName>
    </submittedName>
</protein>
<evidence type="ECO:0000313" key="1">
    <source>
        <dbReference type="EMBL" id="HBK52528.1"/>
    </source>
</evidence>
<evidence type="ECO:0000313" key="2">
    <source>
        <dbReference type="Proteomes" id="UP000263273"/>
    </source>
</evidence>
<dbReference type="EMBL" id="DNZF01000027">
    <property type="protein sequence ID" value="HBK52528.1"/>
    <property type="molecule type" value="Genomic_DNA"/>
</dbReference>
<dbReference type="GO" id="GO:0016740">
    <property type="term" value="F:transferase activity"/>
    <property type="evidence" value="ECO:0007669"/>
    <property type="project" value="UniProtKB-KW"/>
</dbReference>
<feature type="non-terminal residue" evidence="1">
    <location>
        <position position="44"/>
    </location>
</feature>
<sequence>MKVALLSPIAWRTPPRHYGPWERVVSLIAEGLVKKGIDVTLFAT</sequence>
<accession>A0A354YT30</accession>
<reference evidence="1 2" key="1">
    <citation type="journal article" date="2018" name="Nat. Biotechnol.">
        <title>A standardized bacterial taxonomy based on genome phylogeny substantially revises the tree of life.</title>
        <authorList>
            <person name="Parks D.H."/>
            <person name="Chuvochina M."/>
            <person name="Waite D.W."/>
            <person name="Rinke C."/>
            <person name="Skarshewski A."/>
            <person name="Chaumeil P.A."/>
            <person name="Hugenholtz P."/>
        </authorList>
    </citation>
    <scope>NUCLEOTIDE SEQUENCE [LARGE SCALE GENOMIC DNA]</scope>
    <source>
        <strain evidence="1">UBA10948</strain>
    </source>
</reference>
<organism evidence="1 2">
    <name type="scientific">Syntrophomonas wolfei</name>
    <dbReference type="NCBI Taxonomy" id="863"/>
    <lineage>
        <taxon>Bacteria</taxon>
        <taxon>Bacillati</taxon>
        <taxon>Bacillota</taxon>
        <taxon>Clostridia</taxon>
        <taxon>Eubacteriales</taxon>
        <taxon>Syntrophomonadaceae</taxon>
        <taxon>Syntrophomonas</taxon>
    </lineage>
</organism>
<gene>
    <name evidence="1" type="ORF">DDZ44_01135</name>
</gene>
<name>A0A354YT30_9FIRM</name>
<dbReference type="Gene3D" id="3.40.50.2000">
    <property type="entry name" value="Glycogen Phosphorylase B"/>
    <property type="match status" value="1"/>
</dbReference>
<proteinExistence type="predicted"/>
<keyword evidence="1" id="KW-0808">Transferase</keyword>